<organism evidence="1 2">
    <name type="scientific">Trifolium medium</name>
    <dbReference type="NCBI Taxonomy" id="97028"/>
    <lineage>
        <taxon>Eukaryota</taxon>
        <taxon>Viridiplantae</taxon>
        <taxon>Streptophyta</taxon>
        <taxon>Embryophyta</taxon>
        <taxon>Tracheophyta</taxon>
        <taxon>Spermatophyta</taxon>
        <taxon>Magnoliopsida</taxon>
        <taxon>eudicotyledons</taxon>
        <taxon>Gunneridae</taxon>
        <taxon>Pentapetalae</taxon>
        <taxon>rosids</taxon>
        <taxon>fabids</taxon>
        <taxon>Fabales</taxon>
        <taxon>Fabaceae</taxon>
        <taxon>Papilionoideae</taxon>
        <taxon>50 kb inversion clade</taxon>
        <taxon>NPAAA clade</taxon>
        <taxon>Hologalegina</taxon>
        <taxon>IRL clade</taxon>
        <taxon>Trifolieae</taxon>
        <taxon>Trifolium</taxon>
    </lineage>
</organism>
<dbReference type="AlphaFoldDB" id="A0A392V0A0"/>
<dbReference type="EMBL" id="LXQA010994895">
    <property type="protein sequence ID" value="MCI80395.1"/>
    <property type="molecule type" value="Genomic_DNA"/>
</dbReference>
<accession>A0A392V0A0</accession>
<sequence length="59" mass="6635">KENTLYWSDDGAAKTLVGGHYEMLPSQATAPFNFVEASRFLKESEDDRYYLGEGDPLFG</sequence>
<name>A0A392V0A0_9FABA</name>
<feature type="non-terminal residue" evidence="1">
    <location>
        <position position="1"/>
    </location>
</feature>
<keyword evidence="2" id="KW-1185">Reference proteome</keyword>
<protein>
    <submittedName>
        <fullName evidence="1">Uncharacterized protein</fullName>
    </submittedName>
</protein>
<dbReference type="Proteomes" id="UP000265520">
    <property type="component" value="Unassembled WGS sequence"/>
</dbReference>
<reference evidence="1 2" key="1">
    <citation type="journal article" date="2018" name="Front. Plant Sci.">
        <title>Red Clover (Trifolium pratense) and Zigzag Clover (T. medium) - A Picture of Genomic Similarities and Differences.</title>
        <authorList>
            <person name="Dluhosova J."/>
            <person name="Istvanek J."/>
            <person name="Nedelnik J."/>
            <person name="Repkova J."/>
        </authorList>
    </citation>
    <scope>NUCLEOTIDE SEQUENCE [LARGE SCALE GENOMIC DNA]</scope>
    <source>
        <strain evidence="2">cv. 10/8</strain>
        <tissue evidence="1">Leaf</tissue>
    </source>
</reference>
<proteinExistence type="predicted"/>
<comment type="caution">
    <text evidence="1">The sequence shown here is derived from an EMBL/GenBank/DDBJ whole genome shotgun (WGS) entry which is preliminary data.</text>
</comment>
<evidence type="ECO:0000313" key="1">
    <source>
        <dbReference type="EMBL" id="MCI80395.1"/>
    </source>
</evidence>
<evidence type="ECO:0000313" key="2">
    <source>
        <dbReference type="Proteomes" id="UP000265520"/>
    </source>
</evidence>